<comment type="caution">
    <text evidence="2">The sequence shown here is derived from an EMBL/GenBank/DDBJ whole genome shotgun (WGS) entry which is preliminary data.</text>
</comment>
<proteinExistence type="predicted"/>
<dbReference type="Pfam" id="PF13966">
    <property type="entry name" value="zf-RVT"/>
    <property type="match status" value="1"/>
</dbReference>
<dbReference type="InterPro" id="IPR044730">
    <property type="entry name" value="RNase_H-like_dom_plant"/>
</dbReference>
<evidence type="ECO:0000259" key="1">
    <source>
        <dbReference type="Pfam" id="PF13966"/>
    </source>
</evidence>
<sequence length="502" mass="57094">MERLGHLIHSAVDERRWSPFRFIRNGTPLSHLFFADDLILYARADLDQADVLESILSEFGRFSGHKVSRHKTSIYFSPNTKYLGTPVLHRRSLRSDYNFILDKKYRVIDTCPTTIARSSCTPLWRALSNGWDEFLSNIASSVGNGNSIRLYSDIWVPTLGPLYQHTLANPNSLEALSISDFVSRDGTWSMPMLHRHFNADAIAHIIGIRCSDPLDVVDRAMWCWTTQHTFALKSAYMHLASSHWPPRQTIWKLIWRMAIPQRLHLFLWLAYQQNIMTNATRYCRNLAPSRTCPLCGNLPESVLHTLRDCADVRHLWSQILPDAVQRPFFGSNLHNWLSCNLSTAFIHPSVGLPWPLIFSAFVRNAAPLIASQLFWKASEQGWVCLNVDGAVSLQSGLGAIGGLARDSVGDWLVDFSKPVDCRQAIDLIYSNTASSSMLSLVRDITRLRRMDWEIIIIWVPHVTNRAADMMAKLVDTSDFSLRVFTDAPPEVVSFVELDKSRL</sequence>
<reference evidence="2 3" key="1">
    <citation type="journal article" date="2024" name="G3 (Bethesda)">
        <title>Genome assembly of Hibiscus sabdariffa L. provides insights into metabolisms of medicinal natural products.</title>
        <authorList>
            <person name="Kim T."/>
        </authorList>
    </citation>
    <scope>NUCLEOTIDE SEQUENCE [LARGE SCALE GENOMIC DNA]</scope>
    <source>
        <strain evidence="2">TK-2024</strain>
        <tissue evidence="2">Old leaves</tissue>
    </source>
</reference>
<gene>
    <name evidence="2" type="ORF">V6N11_029152</name>
</gene>
<feature type="domain" description="Reverse transcriptase zinc-binding" evidence="1">
    <location>
        <begin position="230"/>
        <end position="316"/>
    </location>
</feature>
<dbReference type="EMBL" id="JBBPBN010000109">
    <property type="protein sequence ID" value="KAK8978784.1"/>
    <property type="molecule type" value="Genomic_DNA"/>
</dbReference>
<dbReference type="PANTHER" id="PTHR47723:SF19">
    <property type="entry name" value="POLYNUCLEOTIDYL TRANSFERASE, RIBONUCLEASE H-LIKE SUPERFAMILY PROTEIN"/>
    <property type="match status" value="1"/>
</dbReference>
<evidence type="ECO:0000313" key="2">
    <source>
        <dbReference type="EMBL" id="KAK8978784.1"/>
    </source>
</evidence>
<accession>A0ABR2NRL1</accession>
<name>A0ABR2NRL1_9ROSI</name>
<dbReference type="Proteomes" id="UP001396334">
    <property type="component" value="Unassembled WGS sequence"/>
</dbReference>
<dbReference type="InterPro" id="IPR026960">
    <property type="entry name" value="RVT-Znf"/>
</dbReference>
<dbReference type="InterPro" id="IPR053151">
    <property type="entry name" value="RNase_H-like"/>
</dbReference>
<protein>
    <recommendedName>
        <fullName evidence="1">Reverse transcriptase zinc-binding domain-containing protein</fullName>
    </recommendedName>
</protein>
<evidence type="ECO:0000313" key="3">
    <source>
        <dbReference type="Proteomes" id="UP001396334"/>
    </source>
</evidence>
<keyword evidence="3" id="KW-1185">Reference proteome</keyword>
<dbReference type="CDD" id="cd06222">
    <property type="entry name" value="RNase_H_like"/>
    <property type="match status" value="1"/>
</dbReference>
<dbReference type="PANTHER" id="PTHR47723">
    <property type="entry name" value="OS05G0353850 PROTEIN"/>
    <property type="match status" value="1"/>
</dbReference>
<organism evidence="2 3">
    <name type="scientific">Hibiscus sabdariffa</name>
    <name type="common">roselle</name>
    <dbReference type="NCBI Taxonomy" id="183260"/>
    <lineage>
        <taxon>Eukaryota</taxon>
        <taxon>Viridiplantae</taxon>
        <taxon>Streptophyta</taxon>
        <taxon>Embryophyta</taxon>
        <taxon>Tracheophyta</taxon>
        <taxon>Spermatophyta</taxon>
        <taxon>Magnoliopsida</taxon>
        <taxon>eudicotyledons</taxon>
        <taxon>Gunneridae</taxon>
        <taxon>Pentapetalae</taxon>
        <taxon>rosids</taxon>
        <taxon>malvids</taxon>
        <taxon>Malvales</taxon>
        <taxon>Malvaceae</taxon>
        <taxon>Malvoideae</taxon>
        <taxon>Hibiscus</taxon>
    </lineage>
</organism>